<evidence type="ECO:0000256" key="1">
    <source>
        <dbReference type="ARBA" id="ARBA00005709"/>
    </source>
</evidence>
<dbReference type="Gene3D" id="1.20.1330.10">
    <property type="entry name" value="f41 fragment of flagellin, N-terminal domain"/>
    <property type="match status" value="2"/>
</dbReference>
<dbReference type="Proteomes" id="UP000001476">
    <property type="component" value="Chromosome"/>
</dbReference>
<dbReference type="GO" id="GO:0005576">
    <property type="term" value="C:extracellular region"/>
    <property type="evidence" value="ECO:0007669"/>
    <property type="project" value="UniProtKB-SubCell"/>
</dbReference>
<dbReference type="Pfam" id="PF00669">
    <property type="entry name" value="Flagellin_N"/>
    <property type="match status" value="1"/>
</dbReference>
<dbReference type="PRINTS" id="PR00207">
    <property type="entry name" value="FLAGELLIN"/>
</dbReference>
<dbReference type="eggNOG" id="COG1344">
    <property type="taxonomic scope" value="Bacteria"/>
</dbReference>
<organism evidence="8 9">
    <name type="scientific">Lachnospira eligens (strain ATCC 27750 / DSM 3376 / VPI C15-48 / C15-B4)</name>
    <name type="common">Eubacterium eligens</name>
    <dbReference type="NCBI Taxonomy" id="515620"/>
    <lineage>
        <taxon>Bacteria</taxon>
        <taxon>Bacillati</taxon>
        <taxon>Bacillota</taxon>
        <taxon>Clostridia</taxon>
        <taxon>Lachnospirales</taxon>
        <taxon>Lachnospiraceae</taxon>
        <taxon>Lachnospira</taxon>
    </lineage>
</organism>
<gene>
    <name evidence="8" type="ordered locus">EUBELI_02043</name>
</gene>
<sequence length="515" mass="54352">MRIGTNVAAIVANNALQKSQNNLSTSIQRLSSGYKINGSKDDAAGCAISEKMRAQIKGLDQAGNNAKDGVSVISTAEGAINEIQSMLTRLKELSVQAANDVNSDDEREAIQKEINQINKEIDRISEQTEFNTQSLINGNLSRRVYSDLQGVNQLSVSDNYTAGIYGITVTEDARQAIAVGTGTISMSATTPIAADEAGVIKINGYSINITEGDTLDVVMGKIIDGVNITGGSAFATASLNNDTAANGTEYAGYEPTASYAGSTLVIMTNQYGSDQRMNITCDNASLANMLGIPQAAAKDGILVEGSDVKAEIATDNNGDRVGFANSAIVSTKGTVITVTDVNNKNFSLDVPGNTVGTIFDDSNNNGSSVAGAGTAKTINQEVTDVGTMSIHVGANQDQVIVIDIPAITTYTLGTDNLNVMTHYTASQAISTVDQAITRTNEIRSKLGAYENRFDHTTNNLDVSNENLTKSLSTMIDTDMAEEMTTYTSETVLTQAATSILAQANERPSQVLQLLQ</sequence>
<dbReference type="HOGENOM" id="CLU_011142_3_2_9"/>
<evidence type="ECO:0000259" key="7">
    <source>
        <dbReference type="Pfam" id="PF00700"/>
    </source>
</evidence>
<dbReference type="SUPFAM" id="SSF64518">
    <property type="entry name" value="Phase 1 flagellin"/>
    <property type="match status" value="1"/>
</dbReference>
<dbReference type="Pfam" id="PF00700">
    <property type="entry name" value="Flagellin_C"/>
    <property type="match status" value="1"/>
</dbReference>
<dbReference type="InterPro" id="IPR042187">
    <property type="entry name" value="Flagellin_C_sub2"/>
</dbReference>
<feature type="coiled-coil region" evidence="5">
    <location>
        <begin position="76"/>
        <end position="127"/>
    </location>
</feature>
<evidence type="ECO:0000313" key="9">
    <source>
        <dbReference type="Proteomes" id="UP000001476"/>
    </source>
</evidence>
<dbReference type="RefSeq" id="WP_012740256.1">
    <property type="nucleotide sequence ID" value="NC_012778.1"/>
</dbReference>
<dbReference type="Gene3D" id="6.10.10.10">
    <property type="entry name" value="Flagellar export chaperone, C-terminal domain"/>
    <property type="match status" value="1"/>
</dbReference>
<protein>
    <recommendedName>
        <fullName evidence="2 4">Flagellin</fullName>
    </recommendedName>
</protein>
<evidence type="ECO:0000256" key="4">
    <source>
        <dbReference type="RuleBase" id="RU362073"/>
    </source>
</evidence>
<dbReference type="GO" id="GO:0009288">
    <property type="term" value="C:bacterial-type flagellum"/>
    <property type="evidence" value="ECO:0007669"/>
    <property type="project" value="UniProtKB-SubCell"/>
</dbReference>
<evidence type="ECO:0000256" key="2">
    <source>
        <dbReference type="ARBA" id="ARBA00020110"/>
    </source>
</evidence>
<dbReference type="GO" id="GO:0005198">
    <property type="term" value="F:structural molecule activity"/>
    <property type="evidence" value="ECO:0007669"/>
    <property type="project" value="UniProtKB-UniRule"/>
</dbReference>
<comment type="subcellular location">
    <subcellularLocation>
        <location evidence="4">Secreted</location>
    </subcellularLocation>
    <subcellularLocation>
        <location evidence="4">Bacterial flagellum</location>
    </subcellularLocation>
</comment>
<comment type="similarity">
    <text evidence="1 4">Belongs to the bacterial flagellin family.</text>
</comment>
<keyword evidence="4" id="KW-0964">Secreted</keyword>
<keyword evidence="3 4" id="KW-0975">Bacterial flagellum</keyword>
<dbReference type="InterPro" id="IPR001029">
    <property type="entry name" value="Flagellin_N"/>
</dbReference>
<keyword evidence="9" id="KW-1185">Reference proteome</keyword>
<dbReference type="InterPro" id="IPR001492">
    <property type="entry name" value="Flagellin"/>
</dbReference>
<evidence type="ECO:0000256" key="5">
    <source>
        <dbReference type="SAM" id="Coils"/>
    </source>
</evidence>
<keyword evidence="5" id="KW-0175">Coiled coil</keyword>
<evidence type="ECO:0000256" key="3">
    <source>
        <dbReference type="ARBA" id="ARBA00023143"/>
    </source>
</evidence>
<evidence type="ECO:0000259" key="6">
    <source>
        <dbReference type="Pfam" id="PF00669"/>
    </source>
</evidence>
<keyword evidence="8" id="KW-0282">Flagellum</keyword>
<comment type="function">
    <text evidence="4">Flagellin is the subunit protein which polymerizes to form the filaments of bacterial flagella.</text>
</comment>
<keyword evidence="8" id="KW-0966">Cell projection</keyword>
<dbReference type="EMBL" id="CP001104">
    <property type="protein sequence ID" value="ACR73024.1"/>
    <property type="molecule type" value="Genomic_DNA"/>
</dbReference>
<dbReference type="InterPro" id="IPR046358">
    <property type="entry name" value="Flagellin_C"/>
</dbReference>
<dbReference type="PANTHER" id="PTHR42792">
    <property type="entry name" value="FLAGELLIN"/>
    <property type="match status" value="1"/>
</dbReference>
<evidence type="ECO:0000313" key="8">
    <source>
        <dbReference type="EMBL" id="ACR73024.1"/>
    </source>
</evidence>
<dbReference type="GeneID" id="41356682"/>
<proteinExistence type="inferred from homology"/>
<feature type="domain" description="Flagellin C-terminal" evidence="7">
    <location>
        <begin position="430"/>
        <end position="514"/>
    </location>
</feature>
<accession>C4Z5B7</accession>
<dbReference type="PANTHER" id="PTHR42792:SF2">
    <property type="entry name" value="FLAGELLIN"/>
    <property type="match status" value="1"/>
</dbReference>
<feature type="domain" description="Flagellin N-terminal" evidence="6">
    <location>
        <begin position="3"/>
        <end position="139"/>
    </location>
</feature>
<dbReference type="KEGG" id="eel:EUBELI_02043"/>
<keyword evidence="8" id="KW-0969">Cilium</keyword>
<name>C4Z5B7_LACE2</name>
<reference evidence="8 9" key="1">
    <citation type="journal article" date="2009" name="Proc. Natl. Acad. Sci. U.S.A.">
        <title>Characterizing a model human gut microbiota composed of members of its two dominant bacterial phyla.</title>
        <authorList>
            <person name="Mahowald M.A."/>
            <person name="Rey F.E."/>
            <person name="Seedorf H."/>
            <person name="Turnbaugh P.J."/>
            <person name="Fulton R.S."/>
            <person name="Wollam A."/>
            <person name="Shah N."/>
            <person name="Wang C."/>
            <person name="Magrini V."/>
            <person name="Wilson R.K."/>
            <person name="Cantarel B.L."/>
            <person name="Coutinho P.M."/>
            <person name="Henrissat B."/>
            <person name="Crock L.W."/>
            <person name="Russell A."/>
            <person name="Verberkmoes N.C."/>
            <person name="Hettich R.L."/>
            <person name="Gordon J.I."/>
        </authorList>
    </citation>
    <scope>NUCLEOTIDE SEQUENCE [LARGE SCALE GENOMIC DNA]</scope>
    <source>
        <strain evidence="9">ATCC 27750 / DSM 3376 / VPI C15-48 / C15-B4</strain>
    </source>
</reference>
<dbReference type="AlphaFoldDB" id="C4Z5B7"/>
<dbReference type="STRING" id="515620.EUBELI_02043"/>